<keyword evidence="1" id="KW-0812">Transmembrane</keyword>
<dbReference type="EMBL" id="VITY01000018">
    <property type="protein sequence ID" value="TWB88446.1"/>
    <property type="molecule type" value="Genomic_DNA"/>
</dbReference>
<accession>A0A560KYU7</accession>
<evidence type="ECO:0000313" key="3">
    <source>
        <dbReference type="Proteomes" id="UP000321304"/>
    </source>
</evidence>
<keyword evidence="1" id="KW-1133">Transmembrane helix</keyword>
<dbReference type="AlphaFoldDB" id="A0A560KYU7"/>
<reference evidence="2 3" key="1">
    <citation type="submission" date="2019-06" db="EMBL/GenBank/DDBJ databases">
        <title>Genomic Encyclopedia of Type Strains, Phase IV (KMG-V): Genome sequencing to study the core and pangenomes of soil and plant-associated prokaryotes.</title>
        <authorList>
            <person name="Whitman W."/>
        </authorList>
    </citation>
    <scope>NUCLEOTIDE SEQUENCE [LARGE SCALE GENOMIC DNA]</scope>
    <source>
        <strain evidence="2 3">BR 10355</strain>
    </source>
</reference>
<protein>
    <submittedName>
        <fullName evidence="2">Uncharacterized protein</fullName>
    </submittedName>
</protein>
<feature type="transmembrane region" description="Helical" evidence="1">
    <location>
        <begin position="9"/>
        <end position="25"/>
    </location>
</feature>
<organism evidence="2 3">
    <name type="scientific">Bradyrhizobium macuxiense</name>
    <dbReference type="NCBI Taxonomy" id="1755647"/>
    <lineage>
        <taxon>Bacteria</taxon>
        <taxon>Pseudomonadati</taxon>
        <taxon>Pseudomonadota</taxon>
        <taxon>Alphaproteobacteria</taxon>
        <taxon>Hyphomicrobiales</taxon>
        <taxon>Nitrobacteraceae</taxon>
        <taxon>Bradyrhizobium</taxon>
    </lineage>
</organism>
<name>A0A560KYU7_9BRAD</name>
<keyword evidence="1" id="KW-0472">Membrane</keyword>
<proteinExistence type="predicted"/>
<evidence type="ECO:0000256" key="1">
    <source>
        <dbReference type="SAM" id="Phobius"/>
    </source>
</evidence>
<keyword evidence="3" id="KW-1185">Reference proteome</keyword>
<gene>
    <name evidence="2" type="ORF">FBZ93_118126</name>
</gene>
<sequence>MFNVTRTEFLLHVIALLTIAVLIAWDNPWIMGRI</sequence>
<evidence type="ECO:0000313" key="2">
    <source>
        <dbReference type="EMBL" id="TWB88446.1"/>
    </source>
</evidence>
<comment type="caution">
    <text evidence="2">The sequence shown here is derived from an EMBL/GenBank/DDBJ whole genome shotgun (WGS) entry which is preliminary data.</text>
</comment>
<dbReference type="Proteomes" id="UP000321304">
    <property type="component" value="Unassembled WGS sequence"/>
</dbReference>